<comment type="caution">
    <text evidence="3">The sequence shown here is derived from an EMBL/GenBank/DDBJ whole genome shotgun (WGS) entry which is preliminary data.</text>
</comment>
<proteinExistence type="predicted"/>
<dbReference type="GO" id="GO:0005763">
    <property type="term" value="C:mitochondrial small ribosomal subunit"/>
    <property type="evidence" value="ECO:0007669"/>
    <property type="project" value="TreeGrafter"/>
</dbReference>
<dbReference type="PANTHER" id="PTHR13490">
    <property type="entry name" value="MITOCHONDRIAL 28S RIBOSOMAL PROTEIN S28"/>
    <property type="match status" value="1"/>
</dbReference>
<dbReference type="InterPro" id="IPR019349">
    <property type="entry name" value="Ribosomal_mS35_mit"/>
</dbReference>
<dbReference type="EMBL" id="JALJOS010000009">
    <property type="protein sequence ID" value="KAK9834681.1"/>
    <property type="molecule type" value="Genomic_DNA"/>
</dbReference>
<protein>
    <recommendedName>
        <fullName evidence="2">Small ribosomal subunit protein mS35 mitochondrial conserved domain-containing protein</fullName>
    </recommendedName>
</protein>
<dbReference type="AlphaFoldDB" id="A0AAW1RMU4"/>
<organism evidence="3 4">
    <name type="scientific">Apatococcus lobatus</name>
    <dbReference type="NCBI Taxonomy" id="904363"/>
    <lineage>
        <taxon>Eukaryota</taxon>
        <taxon>Viridiplantae</taxon>
        <taxon>Chlorophyta</taxon>
        <taxon>core chlorophytes</taxon>
        <taxon>Trebouxiophyceae</taxon>
        <taxon>Chlorellales</taxon>
        <taxon>Chlorellaceae</taxon>
        <taxon>Apatococcus</taxon>
    </lineage>
</organism>
<evidence type="ECO:0000313" key="4">
    <source>
        <dbReference type="Proteomes" id="UP001438707"/>
    </source>
</evidence>
<evidence type="ECO:0000313" key="3">
    <source>
        <dbReference type="EMBL" id="KAK9834681.1"/>
    </source>
</evidence>
<dbReference type="GO" id="GO:0003735">
    <property type="term" value="F:structural constituent of ribosome"/>
    <property type="evidence" value="ECO:0007669"/>
    <property type="project" value="InterPro"/>
</dbReference>
<keyword evidence="4" id="KW-1185">Reference proteome</keyword>
<feature type="region of interest" description="Disordered" evidence="1">
    <location>
        <begin position="53"/>
        <end position="108"/>
    </location>
</feature>
<name>A0AAW1RMU4_9CHLO</name>
<gene>
    <name evidence="3" type="ORF">WJX74_007434</name>
</gene>
<accession>A0AAW1RMU4</accession>
<dbReference type="GO" id="GO:0032543">
    <property type="term" value="P:mitochondrial translation"/>
    <property type="evidence" value="ECO:0007669"/>
    <property type="project" value="InterPro"/>
</dbReference>
<evidence type="ECO:0000259" key="2">
    <source>
        <dbReference type="Pfam" id="PF10213"/>
    </source>
</evidence>
<evidence type="ECO:0000256" key="1">
    <source>
        <dbReference type="SAM" id="MobiDB-lite"/>
    </source>
</evidence>
<dbReference type="Pfam" id="PF10213">
    <property type="entry name" value="MRP-S28"/>
    <property type="match status" value="1"/>
</dbReference>
<reference evidence="3 4" key="1">
    <citation type="journal article" date="2024" name="Nat. Commun.">
        <title>Phylogenomics reveals the evolutionary origins of lichenization in chlorophyte algae.</title>
        <authorList>
            <person name="Puginier C."/>
            <person name="Libourel C."/>
            <person name="Otte J."/>
            <person name="Skaloud P."/>
            <person name="Haon M."/>
            <person name="Grisel S."/>
            <person name="Petersen M."/>
            <person name="Berrin J.G."/>
            <person name="Delaux P.M."/>
            <person name="Dal Grande F."/>
            <person name="Keller J."/>
        </authorList>
    </citation>
    <scope>NUCLEOTIDE SEQUENCE [LARGE SCALE GENOMIC DNA]</scope>
    <source>
        <strain evidence="3 4">SAG 2145</strain>
    </source>
</reference>
<dbReference type="Proteomes" id="UP001438707">
    <property type="component" value="Unassembled WGS sequence"/>
</dbReference>
<sequence>MHRLVRALLRGQQPQQMLLIASNPQPCVLLHEVTSSRLQPDLAVSLATRSFASGSTDGLKSAEEPASSAQATGPLSEEGGEEAEASRSGMPQTAGSQEADDLAGDLDSLSPQKLEAGMKNPAKGPSGLNWHIGKNNPRGYTAWDEMRLDKDVAEKVRQRGKRKWTRELKGSYVDNKDLMAEMDAIAPEIPSSLPIYNIDELMPWACEPESKAMDAMAWLQQNAPDLAELCVDQDNQDDAPFPGARPILRWSMTAVLSMNHAEFPADKNKKTKCAVYLRDLQQQARPPLTLAALHHIAAIAGPRYNPKKGELTLTSEKYPHREANRNHIMQMLRDLVAEGHKVMGAEGVPMDSQEPVQPVPQDPEPDGLPPAQQTWRMPRQGATVVWMNH</sequence>
<feature type="domain" description="Small ribosomal subunit protein mS35 mitochondrial conserved" evidence="2">
    <location>
        <begin position="263"/>
        <end position="352"/>
    </location>
</feature>
<feature type="region of interest" description="Disordered" evidence="1">
    <location>
        <begin position="346"/>
        <end position="374"/>
    </location>
</feature>
<dbReference type="PANTHER" id="PTHR13490:SF0">
    <property type="entry name" value="SMALL RIBOSOMAL SUBUNIT PROTEIN MS35"/>
    <property type="match status" value="1"/>
</dbReference>
<feature type="compositionally biased region" description="Pro residues" evidence="1">
    <location>
        <begin position="357"/>
        <end position="368"/>
    </location>
</feature>
<dbReference type="InterPro" id="IPR039848">
    <property type="entry name" value="Ribosomal_mS35_mt"/>
</dbReference>